<evidence type="ECO:0000313" key="5">
    <source>
        <dbReference type="Proteomes" id="UP000675880"/>
    </source>
</evidence>
<evidence type="ECO:0000313" key="4">
    <source>
        <dbReference type="EMBL" id="CAE6804159.1"/>
    </source>
</evidence>
<dbReference type="Pfam" id="PF16254">
    <property type="entry name" value="DUF4910"/>
    <property type="match status" value="1"/>
</dbReference>
<comment type="caution">
    <text evidence="4">The sequence shown here is derived from an EMBL/GenBank/DDBJ whole genome shotgun (WGS) entry which is preliminary data.</text>
</comment>
<dbReference type="Proteomes" id="UP000675880">
    <property type="component" value="Unassembled WGS sequence"/>
</dbReference>
<dbReference type="Pfam" id="PF16221">
    <property type="entry name" value="HTH_47"/>
    <property type="match status" value="1"/>
</dbReference>
<gene>
    <name evidence="4" type="ORF">NSPZN2_90007</name>
</gene>
<organism evidence="4 5">
    <name type="scientific">Nitrospira defluvii</name>
    <dbReference type="NCBI Taxonomy" id="330214"/>
    <lineage>
        <taxon>Bacteria</taxon>
        <taxon>Pseudomonadati</taxon>
        <taxon>Nitrospirota</taxon>
        <taxon>Nitrospiria</taxon>
        <taxon>Nitrospirales</taxon>
        <taxon>Nitrospiraceae</taxon>
        <taxon>Nitrospira</taxon>
    </lineage>
</organism>
<reference evidence="4 5" key="1">
    <citation type="submission" date="2021-02" db="EMBL/GenBank/DDBJ databases">
        <authorList>
            <person name="Han P."/>
        </authorList>
    </citation>
    <scope>NUCLEOTIDE SEQUENCE [LARGE SCALE GENOMIC DNA]</scope>
    <source>
        <strain evidence="4">Candidatus Nitrospira sp. ZN2</strain>
    </source>
</reference>
<feature type="domain" description="DUF4910" evidence="3">
    <location>
        <begin position="37"/>
        <end position="374"/>
    </location>
</feature>
<accession>A0ABN7MKM1</accession>
<proteinExistence type="predicted"/>
<feature type="domain" description="UCP01524 winged helix-turn-helix" evidence="2">
    <location>
        <begin position="376"/>
        <end position="451"/>
    </location>
</feature>
<dbReference type="InterPro" id="IPR012353">
    <property type="entry name" value="UCP015244"/>
</dbReference>
<dbReference type="SUPFAM" id="SSF53187">
    <property type="entry name" value="Zn-dependent exopeptidases"/>
    <property type="match status" value="1"/>
</dbReference>
<sequence>MALVLNDSGGLNFVRAGDVKSFESKTGLSDGSGEEMYQLIAELYPICRSITGQGIRETFGRIQQHIPLTITEVPSGTQVFDWMVPLEWNIRDAYVADRRGIRIIDFKQSNLHVVSYSTPISARMSLRELKEHLFTLPDHPEWIPYRTSYYKESWGFCLSHRQYLELLDEDYDVVIDSSLEKGHLTYGEYYLPGETADEVLISCHACHPSLCNDNLSGIAVATFLAKSLQARSRRYSYRFLFLPVTIGAITWLALNQRHVSNIKHGFVLTGVGDEGGFTYKKTRDGAADIDAAFAHVLRHSGELFEVTEFIPYGYDERQYGSPGFNLPVGCFMRRANGGYPEYHTSADNLDFVKPTSLSRSLEVVRSVVEVLEANRRYVNTSPFCEPQLGKRGLYRAIGGNVTGRSAEMAFLWVLNLSDGSHTLLQIAERSGLPFSTIKLAADELEGQGLLRRSG</sequence>
<dbReference type="InterPro" id="IPR032589">
    <property type="entry name" value="DUF4910"/>
</dbReference>
<dbReference type="Gene3D" id="3.40.630.10">
    <property type="entry name" value="Zn peptidases"/>
    <property type="match status" value="1"/>
</dbReference>
<name>A0ABN7MKM1_9BACT</name>
<dbReference type="Gene3D" id="3.50.30.90">
    <property type="match status" value="1"/>
</dbReference>
<dbReference type="InterPro" id="IPR032622">
    <property type="entry name" value="UCP01524_HTH"/>
</dbReference>
<evidence type="ECO:0000259" key="1">
    <source>
        <dbReference type="Pfam" id="PF09940"/>
    </source>
</evidence>
<keyword evidence="5" id="KW-1185">Reference proteome</keyword>
<dbReference type="InterPro" id="IPR036388">
    <property type="entry name" value="WH-like_DNA-bd_sf"/>
</dbReference>
<dbReference type="PIRSF" id="PIRSF015244">
    <property type="entry name" value="UCP015244"/>
    <property type="match status" value="1"/>
</dbReference>
<dbReference type="InterPro" id="IPR032610">
    <property type="entry name" value="DUF2172"/>
</dbReference>
<dbReference type="Gene3D" id="1.10.10.10">
    <property type="entry name" value="Winged helix-like DNA-binding domain superfamily/Winged helix DNA-binding domain"/>
    <property type="match status" value="1"/>
</dbReference>
<evidence type="ECO:0000259" key="2">
    <source>
        <dbReference type="Pfam" id="PF16221"/>
    </source>
</evidence>
<dbReference type="EMBL" id="CAJNBJ010000022">
    <property type="protein sequence ID" value="CAE6804159.1"/>
    <property type="molecule type" value="Genomic_DNA"/>
</dbReference>
<feature type="domain" description="DUF2172" evidence="1">
    <location>
        <begin position="87"/>
        <end position="178"/>
    </location>
</feature>
<dbReference type="Pfam" id="PF09940">
    <property type="entry name" value="DUF2172"/>
    <property type="match status" value="1"/>
</dbReference>
<evidence type="ECO:0000259" key="3">
    <source>
        <dbReference type="Pfam" id="PF16254"/>
    </source>
</evidence>
<protein>
    <submittedName>
        <fullName evidence="4">Polysaccharide biosynthesis protein with aminopeptidase-like domain</fullName>
    </submittedName>
</protein>